<evidence type="ECO:0000256" key="1">
    <source>
        <dbReference type="SAM" id="MobiDB-lite"/>
    </source>
</evidence>
<keyword evidence="3" id="KW-1185">Reference proteome</keyword>
<evidence type="ECO:0000313" key="3">
    <source>
        <dbReference type="Proteomes" id="UP000050761"/>
    </source>
</evidence>
<accession>A0A3P7ZEU6</accession>
<proteinExistence type="predicted"/>
<evidence type="ECO:0000313" key="4">
    <source>
        <dbReference type="WBParaSite" id="HPBE_0001402801-mRNA-1"/>
    </source>
</evidence>
<dbReference type="AlphaFoldDB" id="A0A183FZ78"/>
<feature type="compositionally biased region" description="Basic and acidic residues" evidence="1">
    <location>
        <begin position="62"/>
        <end position="82"/>
    </location>
</feature>
<dbReference type="Proteomes" id="UP000050761">
    <property type="component" value="Unassembled WGS sequence"/>
</dbReference>
<dbReference type="EMBL" id="UZAH01028176">
    <property type="protein sequence ID" value="VDO98240.1"/>
    <property type="molecule type" value="Genomic_DNA"/>
</dbReference>
<name>A0A183FZ78_HELPZ</name>
<gene>
    <name evidence="2" type="ORF">HPBE_LOCUS14029</name>
</gene>
<organism evidence="3 4">
    <name type="scientific">Heligmosomoides polygyrus</name>
    <name type="common">Parasitic roundworm</name>
    <dbReference type="NCBI Taxonomy" id="6339"/>
    <lineage>
        <taxon>Eukaryota</taxon>
        <taxon>Metazoa</taxon>
        <taxon>Ecdysozoa</taxon>
        <taxon>Nematoda</taxon>
        <taxon>Chromadorea</taxon>
        <taxon>Rhabditida</taxon>
        <taxon>Rhabditina</taxon>
        <taxon>Rhabditomorpha</taxon>
        <taxon>Strongyloidea</taxon>
        <taxon>Heligmosomidae</taxon>
        <taxon>Heligmosomoides</taxon>
    </lineage>
</organism>
<sequence length="94" mass="10132">MEGNDAMGYRSAGQLCGHTWTGVGHQEGARRSIFRTAPVSLGPHATCLPSADRLQTTVCIGDSRKDAYGGDAKAERIDDPRPTTRHSHQPPLSF</sequence>
<reference evidence="2 3" key="1">
    <citation type="submission" date="2018-11" db="EMBL/GenBank/DDBJ databases">
        <authorList>
            <consortium name="Pathogen Informatics"/>
        </authorList>
    </citation>
    <scope>NUCLEOTIDE SEQUENCE [LARGE SCALE GENOMIC DNA]</scope>
</reference>
<dbReference type="WBParaSite" id="HPBE_0001402801-mRNA-1">
    <property type="protein sequence ID" value="HPBE_0001402801-mRNA-1"/>
    <property type="gene ID" value="HPBE_0001402801"/>
</dbReference>
<reference evidence="4" key="2">
    <citation type="submission" date="2019-09" db="UniProtKB">
        <authorList>
            <consortium name="WormBaseParasite"/>
        </authorList>
    </citation>
    <scope>IDENTIFICATION</scope>
</reference>
<accession>A0A183FZ78</accession>
<feature type="region of interest" description="Disordered" evidence="1">
    <location>
        <begin position="62"/>
        <end position="94"/>
    </location>
</feature>
<evidence type="ECO:0000313" key="2">
    <source>
        <dbReference type="EMBL" id="VDO98240.1"/>
    </source>
</evidence>
<protein>
    <submittedName>
        <fullName evidence="2 4">Uncharacterized protein</fullName>
    </submittedName>
</protein>